<keyword evidence="2" id="KW-1185">Reference proteome</keyword>
<accession>A0A846MS47</accession>
<comment type="caution">
    <text evidence="1">The sequence shown here is derived from an EMBL/GenBank/DDBJ whole genome shotgun (WGS) entry which is preliminary data.</text>
</comment>
<reference evidence="1 2" key="1">
    <citation type="submission" date="2020-03" db="EMBL/GenBank/DDBJ databases">
        <title>Genomic Encyclopedia of Type Strains, Phase IV (KMG-IV): sequencing the most valuable type-strain genomes for metagenomic binning, comparative biology and taxonomic classification.</title>
        <authorList>
            <person name="Goeker M."/>
        </authorList>
    </citation>
    <scope>NUCLEOTIDE SEQUENCE [LARGE SCALE GENOMIC DNA]</scope>
    <source>
        <strain evidence="1 2">DSM 5718</strain>
    </source>
</reference>
<dbReference type="AlphaFoldDB" id="A0A846MS47"/>
<gene>
    <name evidence="1" type="ORF">FHS56_001695</name>
</gene>
<protein>
    <submittedName>
        <fullName evidence="1">Uncharacterized protein</fullName>
    </submittedName>
</protein>
<dbReference type="RefSeq" id="WP_166919600.1">
    <property type="nucleotide sequence ID" value="NZ_JAASRN010000002.1"/>
</dbReference>
<proteinExistence type="predicted"/>
<evidence type="ECO:0000313" key="2">
    <source>
        <dbReference type="Proteomes" id="UP000537126"/>
    </source>
</evidence>
<dbReference type="EMBL" id="JAASRN010000002">
    <property type="protein sequence ID" value="NIK74182.1"/>
    <property type="molecule type" value="Genomic_DNA"/>
</dbReference>
<evidence type="ECO:0000313" key="1">
    <source>
        <dbReference type="EMBL" id="NIK74182.1"/>
    </source>
</evidence>
<sequence length="77" mass="8332">MAALYFLACVCCFSVIAWIMVRSIGKPDFPSDGDDDGGLPGNGGLPIIDLPPGGKSEDLLMDRWYTTPTKQRSRTPV</sequence>
<dbReference type="Proteomes" id="UP000537126">
    <property type="component" value="Unassembled WGS sequence"/>
</dbReference>
<organism evidence="1 2">
    <name type="scientific">Thermonema lapsum</name>
    <dbReference type="NCBI Taxonomy" id="28195"/>
    <lineage>
        <taxon>Bacteria</taxon>
        <taxon>Pseudomonadati</taxon>
        <taxon>Bacteroidota</taxon>
        <taxon>Cytophagia</taxon>
        <taxon>Cytophagales</taxon>
        <taxon>Thermonemataceae</taxon>
        <taxon>Thermonema</taxon>
    </lineage>
</organism>
<name>A0A846MS47_9BACT</name>